<gene>
    <name evidence="1" type="ORF">APHMUC_0570</name>
</gene>
<reference evidence="1 2" key="1">
    <citation type="submission" date="2015-02" db="EMBL/GenBank/DDBJ databases">
        <title>Genome Sequencing of Rickettsiales.</title>
        <authorList>
            <person name="Daugherty S.C."/>
            <person name="Su Q."/>
            <person name="Abolude K."/>
            <person name="Beier-Sexton M."/>
            <person name="Carlyon J.A."/>
            <person name="Carter R."/>
            <person name="Day N.P."/>
            <person name="Dumler S.J."/>
            <person name="Dyachenko V."/>
            <person name="Godinez A."/>
            <person name="Kurtti T.J."/>
            <person name="Lichay M."/>
            <person name="Mullins K.E."/>
            <person name="Ott S."/>
            <person name="Pappas-Brown V."/>
            <person name="Paris D.H."/>
            <person name="Patel P."/>
            <person name="Richards A.L."/>
            <person name="Sadzewicz L."/>
            <person name="Sears K."/>
            <person name="Seidman D."/>
            <person name="Sengamalay N."/>
            <person name="Stenos J."/>
            <person name="Tallon L.J."/>
            <person name="Vincent G."/>
            <person name="Fraser C.M."/>
            <person name="Munderloh U."/>
            <person name="Dunning-Hotopp J.C."/>
        </authorList>
    </citation>
    <scope>NUCLEOTIDE SEQUENCE [LARGE SCALE GENOMIC DNA]</scope>
    <source>
        <strain evidence="1 2">ApMUC09</strain>
    </source>
</reference>
<accession>A0A0F3N9E1</accession>
<dbReference type="EMBL" id="LANV01000001">
    <property type="protein sequence ID" value="KJV64660.1"/>
    <property type="molecule type" value="Genomic_DNA"/>
</dbReference>
<proteinExistence type="predicted"/>
<sequence length="52" mass="5842">MRVRSVAAGFSCCNLTAVLCRRRSSLVFFQKTMCWSVPVSLKVLMGFVWAVV</sequence>
<dbReference type="AlphaFoldDB" id="A0A0F3N9E1"/>
<comment type="caution">
    <text evidence="1">The sequence shown here is derived from an EMBL/GenBank/DDBJ whole genome shotgun (WGS) entry which is preliminary data.</text>
</comment>
<evidence type="ECO:0000313" key="1">
    <source>
        <dbReference type="EMBL" id="KJV64660.1"/>
    </source>
</evidence>
<organism evidence="1 2">
    <name type="scientific">Anaplasma phagocytophilum str. ApMUC09</name>
    <dbReference type="NCBI Taxonomy" id="1359152"/>
    <lineage>
        <taxon>Bacteria</taxon>
        <taxon>Pseudomonadati</taxon>
        <taxon>Pseudomonadota</taxon>
        <taxon>Alphaproteobacteria</taxon>
        <taxon>Rickettsiales</taxon>
        <taxon>Anaplasmataceae</taxon>
        <taxon>Anaplasma</taxon>
        <taxon>phagocytophilum group</taxon>
    </lineage>
</organism>
<name>A0A0F3N9E1_ANAPH</name>
<evidence type="ECO:0000313" key="2">
    <source>
        <dbReference type="Proteomes" id="UP000033441"/>
    </source>
</evidence>
<dbReference type="Proteomes" id="UP000033441">
    <property type="component" value="Unassembled WGS sequence"/>
</dbReference>
<dbReference type="PATRIC" id="fig|1359152.3.peg.600"/>
<protein>
    <submittedName>
        <fullName evidence="1">Uncharacterized protein</fullName>
    </submittedName>
</protein>